<feature type="active site" description="Proton donor" evidence="13">
    <location>
        <position position="387"/>
    </location>
</feature>
<feature type="binding site" evidence="12">
    <location>
        <position position="360"/>
    </location>
    <ligand>
        <name>substrate</name>
    </ligand>
</feature>
<dbReference type="Pfam" id="PF00278">
    <property type="entry name" value="Orn_DAP_Arg_deC"/>
    <property type="match status" value="1"/>
</dbReference>
<dbReference type="PANTHER" id="PTHR43727:SF2">
    <property type="entry name" value="GROUP IV DECARBOXYLASE"/>
    <property type="match status" value="1"/>
</dbReference>
<protein>
    <recommendedName>
        <fullName evidence="11 12">Diaminopimelate decarboxylase</fullName>
        <shortName evidence="12">DAP decarboxylase</shortName>
        <shortName evidence="12">DAPDC</shortName>
        <ecNumber evidence="10 12">4.1.1.20</ecNumber>
    </recommendedName>
</protein>
<feature type="domain" description="Orn/DAP/Arg decarboxylase 2 N-terminal" evidence="16">
    <location>
        <begin position="65"/>
        <end position="322"/>
    </location>
</feature>
<comment type="caution">
    <text evidence="17">The sequence shown here is derived from an EMBL/GenBank/DDBJ whole genome shotgun (WGS) entry which is preliminary data.</text>
</comment>
<dbReference type="Pfam" id="PF02784">
    <property type="entry name" value="Orn_Arg_deC_N"/>
    <property type="match status" value="1"/>
</dbReference>
<evidence type="ECO:0000256" key="9">
    <source>
        <dbReference type="ARBA" id="ARBA00060983"/>
    </source>
</evidence>
<dbReference type="PRINTS" id="PR01179">
    <property type="entry name" value="ODADCRBXLASE"/>
</dbReference>
<feature type="binding site" evidence="12">
    <location>
        <position position="319"/>
    </location>
    <ligand>
        <name>substrate</name>
    </ligand>
</feature>
<keyword evidence="3 12" id="KW-0210">Decarboxylase</keyword>
<evidence type="ECO:0000256" key="5">
    <source>
        <dbReference type="ARBA" id="ARBA00023154"/>
    </source>
</evidence>
<dbReference type="Gene3D" id="2.40.37.10">
    <property type="entry name" value="Lyase, Ornithine Decarboxylase, Chain A, domain 1"/>
    <property type="match status" value="1"/>
</dbReference>
<evidence type="ECO:0000256" key="10">
    <source>
        <dbReference type="ARBA" id="ARBA00066427"/>
    </source>
</evidence>
<keyword evidence="2 12" id="KW-0028">Amino-acid biosynthesis</keyword>
<evidence type="ECO:0000313" key="17">
    <source>
        <dbReference type="EMBL" id="RPF55723.1"/>
    </source>
</evidence>
<dbReference type="HAMAP" id="MF_02120">
    <property type="entry name" value="LysA"/>
    <property type="match status" value="1"/>
</dbReference>
<dbReference type="GO" id="GO:0008836">
    <property type="term" value="F:diaminopimelate decarboxylase activity"/>
    <property type="evidence" value="ECO:0007669"/>
    <property type="project" value="UniProtKB-UniRule"/>
</dbReference>
<evidence type="ECO:0000256" key="7">
    <source>
        <dbReference type="ARBA" id="ARBA00050464"/>
    </source>
</evidence>
<dbReference type="Gene3D" id="3.20.20.10">
    <property type="entry name" value="Alanine racemase"/>
    <property type="match status" value="1"/>
</dbReference>
<comment type="cofactor">
    <cofactor evidence="1 12 13 14">
        <name>pyridoxal 5'-phosphate</name>
        <dbReference type="ChEBI" id="CHEBI:597326"/>
    </cofactor>
</comment>
<evidence type="ECO:0000313" key="18">
    <source>
        <dbReference type="Proteomes" id="UP000276443"/>
    </source>
</evidence>
<dbReference type="UniPathway" id="UPA00034">
    <property type="reaction ID" value="UER00027"/>
</dbReference>
<evidence type="ECO:0000256" key="4">
    <source>
        <dbReference type="ARBA" id="ARBA00022898"/>
    </source>
</evidence>
<dbReference type="InterPro" id="IPR022653">
    <property type="entry name" value="De-COase2_pyr-phos_BS"/>
</dbReference>
<feature type="binding site" evidence="12">
    <location>
        <position position="274"/>
    </location>
    <ligand>
        <name>pyridoxal 5'-phosphate</name>
        <dbReference type="ChEBI" id="CHEBI:597326"/>
    </ligand>
</feature>
<keyword evidence="4 12" id="KW-0663">Pyridoxal phosphate</keyword>
<comment type="function">
    <text evidence="12">Specifically catalyzes the decarboxylation of meso-diaminopimelate (meso-DAP) to L-lysine.</text>
</comment>
<dbReference type="PANTHER" id="PTHR43727">
    <property type="entry name" value="DIAMINOPIMELATE DECARBOXYLASE"/>
    <property type="match status" value="1"/>
</dbReference>
<evidence type="ECO:0000256" key="3">
    <source>
        <dbReference type="ARBA" id="ARBA00022793"/>
    </source>
</evidence>
<dbReference type="NCBIfam" id="TIGR01048">
    <property type="entry name" value="lysA"/>
    <property type="match status" value="1"/>
</dbReference>
<evidence type="ECO:0000256" key="2">
    <source>
        <dbReference type="ARBA" id="ARBA00022605"/>
    </source>
</evidence>
<dbReference type="FunFam" id="3.20.20.10:FF:000003">
    <property type="entry name" value="Diaminopimelate decarboxylase"/>
    <property type="match status" value="1"/>
</dbReference>
<dbReference type="InterPro" id="IPR009006">
    <property type="entry name" value="Ala_racemase/Decarboxylase_C"/>
</dbReference>
<feature type="binding site" evidence="12">
    <location>
        <position position="388"/>
    </location>
    <ligand>
        <name>substrate</name>
    </ligand>
</feature>
<feature type="binding site" evidence="12">
    <location>
        <position position="356"/>
    </location>
    <ligand>
        <name>substrate</name>
    </ligand>
</feature>
<evidence type="ECO:0000256" key="11">
    <source>
        <dbReference type="ARBA" id="ARBA00074972"/>
    </source>
</evidence>
<dbReference type="CDD" id="cd06828">
    <property type="entry name" value="PLPDE_III_DapDC"/>
    <property type="match status" value="1"/>
</dbReference>
<feature type="domain" description="Orn/DAP/Arg decarboxylase 2 C-terminal" evidence="15">
    <location>
        <begin position="61"/>
        <end position="414"/>
    </location>
</feature>
<evidence type="ECO:0000256" key="1">
    <source>
        <dbReference type="ARBA" id="ARBA00001933"/>
    </source>
</evidence>
<comment type="subunit">
    <text evidence="12">Homodimer.</text>
</comment>
<dbReference type="PRINTS" id="PR01181">
    <property type="entry name" value="DAPDCRBXLASE"/>
</dbReference>
<comment type="pathway">
    <text evidence="8 12 14">Amino-acid biosynthesis; L-lysine biosynthesis via DAP pathway; L-lysine from DL-2,6-diaminopimelate: step 1/1.</text>
</comment>
<feature type="binding site" evidence="12">
    <location>
        <begin position="316"/>
        <end position="319"/>
    </location>
    <ligand>
        <name>pyridoxal 5'-phosphate</name>
        <dbReference type="ChEBI" id="CHEBI:597326"/>
    </ligand>
</feature>
<evidence type="ECO:0000256" key="12">
    <source>
        <dbReference type="HAMAP-Rule" id="MF_02120"/>
    </source>
</evidence>
<dbReference type="InterPro" id="IPR000183">
    <property type="entry name" value="Orn/DAP/Arg_de-COase"/>
</dbReference>
<name>A0A3N5BE34_9BACI</name>
<reference evidence="17 18" key="1">
    <citation type="submission" date="2018-11" db="EMBL/GenBank/DDBJ databases">
        <title>Genomic Encyclopedia of Type Strains, Phase IV (KMG-IV): sequencing the most valuable type-strain genomes for metagenomic binning, comparative biology and taxonomic classification.</title>
        <authorList>
            <person name="Goeker M."/>
        </authorList>
    </citation>
    <scope>NUCLEOTIDE SEQUENCE [LARGE SCALE GENOMIC DNA]</scope>
    <source>
        <strain evidence="17 18">DSM 18090</strain>
    </source>
</reference>
<evidence type="ECO:0000256" key="13">
    <source>
        <dbReference type="PIRSR" id="PIRSR600183-50"/>
    </source>
</evidence>
<accession>A0A3N5BE34</accession>
<dbReference type="AlphaFoldDB" id="A0A3N5BE34"/>
<dbReference type="SUPFAM" id="SSF51419">
    <property type="entry name" value="PLP-binding barrel"/>
    <property type="match status" value="1"/>
</dbReference>
<feature type="binding site" evidence="12">
    <location>
        <position position="416"/>
    </location>
    <ligand>
        <name>substrate</name>
    </ligand>
</feature>
<dbReference type="GO" id="GO:0009089">
    <property type="term" value="P:lysine biosynthetic process via diaminopimelate"/>
    <property type="evidence" value="ECO:0007669"/>
    <property type="project" value="UniProtKB-UniRule"/>
</dbReference>
<organism evidence="17 18">
    <name type="scientific">Aquisalibacillus elongatus</name>
    <dbReference type="NCBI Taxonomy" id="485577"/>
    <lineage>
        <taxon>Bacteria</taxon>
        <taxon>Bacillati</taxon>
        <taxon>Bacillota</taxon>
        <taxon>Bacilli</taxon>
        <taxon>Bacillales</taxon>
        <taxon>Bacillaceae</taxon>
        <taxon>Aquisalibacillus</taxon>
    </lineage>
</organism>
<feature type="modified residue" description="N6-(pyridoxal phosphate)lysine" evidence="12 13">
    <location>
        <position position="92"/>
    </location>
</feature>
<gene>
    <name evidence="12" type="primary">lysA</name>
    <name evidence="17" type="ORF">EDC24_0607</name>
</gene>
<dbReference type="EC" id="4.1.1.20" evidence="10 12"/>
<comment type="similarity">
    <text evidence="9 12">Belongs to the Orn/Lys/Arg decarboxylase class-II family. LysA subfamily.</text>
</comment>
<dbReference type="InterPro" id="IPR022643">
    <property type="entry name" value="De-COase2_C"/>
</dbReference>
<dbReference type="EMBL" id="RKRF01000007">
    <property type="protein sequence ID" value="RPF55723.1"/>
    <property type="molecule type" value="Genomic_DNA"/>
</dbReference>
<dbReference type="Proteomes" id="UP000276443">
    <property type="component" value="Unassembled WGS sequence"/>
</dbReference>
<evidence type="ECO:0000256" key="14">
    <source>
        <dbReference type="RuleBase" id="RU003738"/>
    </source>
</evidence>
<keyword evidence="5 12" id="KW-0457">Lysine biosynthesis</keyword>
<proteinExistence type="inferred from homology"/>
<evidence type="ECO:0000259" key="16">
    <source>
        <dbReference type="Pfam" id="PF02784"/>
    </source>
</evidence>
<keyword evidence="6 12" id="KW-0456">Lyase</keyword>
<dbReference type="InterPro" id="IPR002986">
    <property type="entry name" value="DAP_deCOOHase_LysA"/>
</dbReference>
<dbReference type="FunFam" id="2.40.37.10:FF:000003">
    <property type="entry name" value="Diaminopimelate decarboxylase"/>
    <property type="match status" value="1"/>
</dbReference>
<comment type="catalytic activity">
    <reaction evidence="7 12 14">
        <text>meso-2,6-diaminopimelate + H(+) = L-lysine + CO2</text>
        <dbReference type="Rhea" id="RHEA:15101"/>
        <dbReference type="ChEBI" id="CHEBI:15378"/>
        <dbReference type="ChEBI" id="CHEBI:16526"/>
        <dbReference type="ChEBI" id="CHEBI:32551"/>
        <dbReference type="ChEBI" id="CHEBI:57791"/>
        <dbReference type="EC" id="4.1.1.20"/>
    </reaction>
</comment>
<evidence type="ECO:0000256" key="8">
    <source>
        <dbReference type="ARBA" id="ARBA00060643"/>
    </source>
</evidence>
<keyword evidence="18" id="KW-1185">Reference proteome</keyword>
<dbReference type="InterPro" id="IPR022644">
    <property type="entry name" value="De-COase2_N"/>
</dbReference>
<dbReference type="PROSITE" id="PS00878">
    <property type="entry name" value="ODR_DC_2_1"/>
    <property type="match status" value="1"/>
</dbReference>
<dbReference type="GO" id="GO:0030170">
    <property type="term" value="F:pyridoxal phosphate binding"/>
    <property type="evidence" value="ECO:0007669"/>
    <property type="project" value="UniProtKB-UniRule"/>
</dbReference>
<evidence type="ECO:0000259" key="15">
    <source>
        <dbReference type="Pfam" id="PF00278"/>
    </source>
</evidence>
<sequence>MFAKANNKYRFLFTKTLNSFVYTYIYELIQEGDEVVRENMLHINGVSAEYLVNKYSTPLFVYDVNQIRENARAFVHTFESLNVDYQVAYASKAFSSIAMLQVAKQEGLSLDVVSQGELYTAIEAGFPVEKIHLHGNNKNIEELEMAIEHNIGCIVVDNFYEIDLLKKLLDQHNTEMEVLLRVTPGIEAHTHDYILTGQEDSKFGFDLSSEQADDALSQLIQSDRIHVQGVHCHIGSQIFETQGFVLATRKIYQMLKSWKEKFQFEAKVVNLGGGFGIQYTQEDEPLPLNQYVISLVETVREEASQHGLSTPEIWIEPGRSIVGEAGSTIYTIGSIKELEGIRKYVSVDGGMTDNIRPALYQAKYDAVVANKMDQPKEEIVSVAGKCCESGDMLIWDLEVPKVESGDLLAVKSTGAYGYSMANHYNRFAKPAVVFIEDGQDHLVVKRETYRDLTQSDLSYE</sequence>
<dbReference type="InterPro" id="IPR029066">
    <property type="entry name" value="PLP-binding_barrel"/>
</dbReference>
<feature type="binding site" evidence="12">
    <location>
        <position position="416"/>
    </location>
    <ligand>
        <name>pyridoxal 5'-phosphate</name>
        <dbReference type="ChEBI" id="CHEBI:597326"/>
    </ligand>
</feature>
<evidence type="ECO:0000256" key="6">
    <source>
        <dbReference type="ARBA" id="ARBA00023239"/>
    </source>
</evidence>
<dbReference type="SUPFAM" id="SSF50621">
    <property type="entry name" value="Alanine racemase C-terminal domain-like"/>
    <property type="match status" value="1"/>
</dbReference>